<dbReference type="EMBL" id="JBHSZG010000001">
    <property type="protein sequence ID" value="MFC7135841.1"/>
    <property type="molecule type" value="Genomic_DNA"/>
</dbReference>
<sequence length="131" mass="13935">MRRRAFCSSLAFLVGAGCAARRPAASDAEGGDCDDARLLKTNRWAEQSSDDGVPYEDYVSVGVAVTGPEPPDLLVAIEVADGVDEHVLELDGLAADADREERWDGFEFGPFGHHTVGDVRASLVGCDESIP</sequence>
<protein>
    <recommendedName>
        <fullName evidence="3">Lipoprotein</fullName>
    </recommendedName>
</protein>
<comment type="caution">
    <text evidence="1">The sequence shown here is derived from an EMBL/GenBank/DDBJ whole genome shotgun (WGS) entry which is preliminary data.</text>
</comment>
<organism evidence="1 2">
    <name type="scientific">Halobaculum litoreum</name>
    <dbReference type="NCBI Taxonomy" id="3031998"/>
    <lineage>
        <taxon>Archaea</taxon>
        <taxon>Methanobacteriati</taxon>
        <taxon>Methanobacteriota</taxon>
        <taxon>Stenosarchaea group</taxon>
        <taxon>Halobacteria</taxon>
        <taxon>Halobacteriales</taxon>
        <taxon>Haloferacaceae</taxon>
        <taxon>Halobaculum</taxon>
    </lineage>
</organism>
<dbReference type="AlphaFoldDB" id="A0ABD5XMG2"/>
<dbReference type="Proteomes" id="UP001596368">
    <property type="component" value="Unassembled WGS sequence"/>
</dbReference>
<dbReference type="GeneID" id="81122798"/>
<evidence type="ECO:0008006" key="3">
    <source>
        <dbReference type="Google" id="ProtNLM"/>
    </source>
</evidence>
<name>A0ABD5XMG2_9EURY</name>
<reference evidence="1 2" key="1">
    <citation type="journal article" date="2019" name="Int. J. Syst. Evol. Microbiol.">
        <title>The Global Catalogue of Microorganisms (GCM) 10K type strain sequencing project: providing services to taxonomists for standard genome sequencing and annotation.</title>
        <authorList>
            <consortium name="The Broad Institute Genomics Platform"/>
            <consortium name="The Broad Institute Genome Sequencing Center for Infectious Disease"/>
            <person name="Wu L."/>
            <person name="Ma J."/>
        </authorList>
    </citation>
    <scope>NUCLEOTIDE SEQUENCE [LARGE SCALE GENOMIC DNA]</scope>
    <source>
        <strain evidence="1 2">DT92</strain>
    </source>
</reference>
<evidence type="ECO:0000313" key="2">
    <source>
        <dbReference type="Proteomes" id="UP001596368"/>
    </source>
</evidence>
<evidence type="ECO:0000313" key="1">
    <source>
        <dbReference type="EMBL" id="MFC7135841.1"/>
    </source>
</evidence>
<accession>A0ABD5XMG2</accession>
<proteinExistence type="predicted"/>
<dbReference type="PROSITE" id="PS51257">
    <property type="entry name" value="PROKAR_LIPOPROTEIN"/>
    <property type="match status" value="1"/>
</dbReference>
<keyword evidence="2" id="KW-1185">Reference proteome</keyword>
<dbReference type="RefSeq" id="WP_284012775.1">
    <property type="nucleotide sequence ID" value="NZ_CP126156.1"/>
</dbReference>
<gene>
    <name evidence="1" type="ORF">ACFQRB_03095</name>
</gene>